<dbReference type="SUPFAM" id="SSF49764">
    <property type="entry name" value="HSP20-like chaperones"/>
    <property type="match status" value="1"/>
</dbReference>
<dbReference type="CDD" id="cd06470">
    <property type="entry name" value="ACD_IbpA-B_like"/>
    <property type="match status" value="1"/>
</dbReference>
<dbReference type="AlphaFoldDB" id="A0A5B8LF53"/>
<evidence type="ECO:0000256" key="3">
    <source>
        <dbReference type="RuleBase" id="RU003616"/>
    </source>
</evidence>
<evidence type="ECO:0000313" key="5">
    <source>
        <dbReference type="EMBL" id="QDZ06858.1"/>
    </source>
</evidence>
<dbReference type="EMBL" id="CP042306">
    <property type="protein sequence ID" value="QDZ06858.1"/>
    <property type="molecule type" value="Genomic_DNA"/>
</dbReference>
<dbReference type="PANTHER" id="PTHR47062">
    <property type="match status" value="1"/>
</dbReference>
<accession>A0A5B8LF53</accession>
<proteinExistence type="inferred from homology"/>
<dbReference type="PANTHER" id="PTHR47062:SF1">
    <property type="entry name" value="SMALL HEAT SHOCK PROTEIN IBPA"/>
    <property type="match status" value="1"/>
</dbReference>
<evidence type="ECO:0000256" key="2">
    <source>
        <dbReference type="PROSITE-ProRule" id="PRU00285"/>
    </source>
</evidence>
<evidence type="ECO:0000256" key="1">
    <source>
        <dbReference type="ARBA" id="ARBA00023016"/>
    </source>
</evidence>
<evidence type="ECO:0000259" key="4">
    <source>
        <dbReference type="PROSITE" id="PS01031"/>
    </source>
</evidence>
<protein>
    <submittedName>
        <fullName evidence="5">Hsp20 family protein</fullName>
    </submittedName>
</protein>
<dbReference type="InterPro" id="IPR008978">
    <property type="entry name" value="HSP20-like_chaperone"/>
</dbReference>
<dbReference type="KEGG" id="spai:FPZ24_04680"/>
<dbReference type="RefSeq" id="WP_146569942.1">
    <property type="nucleotide sequence ID" value="NZ_CP042306.1"/>
</dbReference>
<dbReference type="InterPro" id="IPR037913">
    <property type="entry name" value="ACD_IbpA/B"/>
</dbReference>
<comment type="similarity">
    <text evidence="2 3">Belongs to the small heat shock protein (HSP20) family.</text>
</comment>
<dbReference type="Proteomes" id="UP000315673">
    <property type="component" value="Chromosome"/>
</dbReference>
<gene>
    <name evidence="5" type="ORF">FPZ24_04680</name>
</gene>
<dbReference type="Pfam" id="PF00011">
    <property type="entry name" value="HSP20"/>
    <property type="match status" value="1"/>
</dbReference>
<sequence length="159" mass="18114">MRTNFDFTPYRRSTVGFDRLFDLLETSARADTETYPPFDIEQQGEDQYRITLAVAGFRPDEIEIVAQNNQLTVTGKRKEEADTGRYLHRGIATRAFERRFQLADFVVVEDASFDSGLLRISLKREIPEAMKPRKIEISATVPAANDRLEAPSEANRQAA</sequence>
<keyword evidence="6" id="KW-1185">Reference proteome</keyword>
<feature type="domain" description="SHSP" evidence="4">
    <location>
        <begin position="29"/>
        <end position="140"/>
    </location>
</feature>
<name>A0A5B8LF53_9SPHN</name>
<evidence type="ECO:0000313" key="6">
    <source>
        <dbReference type="Proteomes" id="UP000315673"/>
    </source>
</evidence>
<keyword evidence="1" id="KW-0346">Stress response</keyword>
<dbReference type="OrthoDB" id="9810618at2"/>
<dbReference type="PROSITE" id="PS01031">
    <property type="entry name" value="SHSP"/>
    <property type="match status" value="1"/>
</dbReference>
<dbReference type="InterPro" id="IPR002068">
    <property type="entry name" value="A-crystallin/Hsp20_dom"/>
</dbReference>
<dbReference type="Gene3D" id="2.60.40.790">
    <property type="match status" value="1"/>
</dbReference>
<reference evidence="5 6" key="1">
    <citation type="submission" date="2019-07" db="EMBL/GenBank/DDBJ databases">
        <title>Full genome sequence of Sphingomonas sp. 4R-6-7(HKS19).</title>
        <authorList>
            <person name="Im W.-T."/>
        </authorList>
    </citation>
    <scope>NUCLEOTIDE SEQUENCE [LARGE SCALE GENOMIC DNA]</scope>
    <source>
        <strain evidence="5 6">HKS19</strain>
    </source>
</reference>
<organism evidence="5 6">
    <name type="scientific">Sphingomonas panacisoli</name>
    <dbReference type="NCBI Taxonomy" id="1813879"/>
    <lineage>
        <taxon>Bacteria</taxon>
        <taxon>Pseudomonadati</taxon>
        <taxon>Pseudomonadota</taxon>
        <taxon>Alphaproteobacteria</taxon>
        <taxon>Sphingomonadales</taxon>
        <taxon>Sphingomonadaceae</taxon>
        <taxon>Sphingomonas</taxon>
    </lineage>
</organism>